<feature type="region of interest" description="Disordered" evidence="1">
    <location>
        <begin position="31"/>
        <end position="89"/>
    </location>
</feature>
<sequence>MLPAAAQEKEISYQGAAARIAVVQEPLSWANLSGSPQTTRASHSTSNGNSKHEDLIQPQPPGRVDHVGPELDPNGASPDELAVIRRRSI</sequence>
<dbReference type="RefSeq" id="XP_056786294.1">
    <property type="nucleotide sequence ID" value="XM_056938917.1"/>
</dbReference>
<dbReference type="EMBL" id="JAPWDQ010000015">
    <property type="protein sequence ID" value="KAJ5469704.1"/>
    <property type="molecule type" value="Genomic_DNA"/>
</dbReference>
<protein>
    <submittedName>
        <fullName evidence="2">Uncharacterized protein</fullName>
    </submittedName>
</protein>
<evidence type="ECO:0000313" key="2">
    <source>
        <dbReference type="EMBL" id="KAJ5469704.1"/>
    </source>
</evidence>
<comment type="caution">
    <text evidence="2">The sequence shown here is derived from an EMBL/GenBank/DDBJ whole genome shotgun (WGS) entry which is preliminary data.</text>
</comment>
<proteinExistence type="predicted"/>
<reference evidence="2" key="1">
    <citation type="submission" date="2022-12" db="EMBL/GenBank/DDBJ databases">
        <authorList>
            <person name="Petersen C."/>
        </authorList>
    </citation>
    <scope>NUCLEOTIDE SEQUENCE</scope>
    <source>
        <strain evidence="2">IBT 30728</strain>
    </source>
</reference>
<gene>
    <name evidence="2" type="ORF">N7539_009322</name>
</gene>
<evidence type="ECO:0000313" key="3">
    <source>
        <dbReference type="Proteomes" id="UP001148312"/>
    </source>
</evidence>
<dbReference type="AlphaFoldDB" id="A0A9X0BJP6"/>
<organism evidence="2 3">
    <name type="scientific">Penicillium diatomitis</name>
    <dbReference type="NCBI Taxonomy" id="2819901"/>
    <lineage>
        <taxon>Eukaryota</taxon>
        <taxon>Fungi</taxon>
        <taxon>Dikarya</taxon>
        <taxon>Ascomycota</taxon>
        <taxon>Pezizomycotina</taxon>
        <taxon>Eurotiomycetes</taxon>
        <taxon>Eurotiomycetidae</taxon>
        <taxon>Eurotiales</taxon>
        <taxon>Aspergillaceae</taxon>
        <taxon>Penicillium</taxon>
    </lineage>
</organism>
<evidence type="ECO:0000256" key="1">
    <source>
        <dbReference type="SAM" id="MobiDB-lite"/>
    </source>
</evidence>
<keyword evidence="3" id="KW-1185">Reference proteome</keyword>
<dbReference type="GeneID" id="81629167"/>
<name>A0A9X0BJP6_9EURO</name>
<accession>A0A9X0BJP6</accession>
<dbReference type="Proteomes" id="UP001148312">
    <property type="component" value="Unassembled WGS sequence"/>
</dbReference>
<feature type="compositionally biased region" description="Polar residues" evidence="1">
    <location>
        <begin position="31"/>
        <end position="49"/>
    </location>
</feature>
<reference evidence="2" key="2">
    <citation type="journal article" date="2023" name="IMA Fungus">
        <title>Comparative genomic study of the Penicillium genus elucidates a diverse pangenome and 15 lateral gene transfer events.</title>
        <authorList>
            <person name="Petersen C."/>
            <person name="Sorensen T."/>
            <person name="Nielsen M.R."/>
            <person name="Sondergaard T.E."/>
            <person name="Sorensen J.L."/>
            <person name="Fitzpatrick D.A."/>
            <person name="Frisvad J.C."/>
            <person name="Nielsen K.L."/>
        </authorList>
    </citation>
    <scope>NUCLEOTIDE SEQUENCE</scope>
    <source>
        <strain evidence="2">IBT 30728</strain>
    </source>
</reference>